<name>A0A2T0XAC3_9BACT</name>
<keyword evidence="4" id="KW-1003">Cell membrane</keyword>
<evidence type="ECO:0000256" key="4">
    <source>
        <dbReference type="ARBA" id="ARBA00022475"/>
    </source>
</evidence>
<keyword evidence="3" id="KW-0813">Transport</keyword>
<feature type="transmembrane region" description="Helical" evidence="8">
    <location>
        <begin position="333"/>
        <end position="361"/>
    </location>
</feature>
<evidence type="ECO:0000256" key="2">
    <source>
        <dbReference type="ARBA" id="ARBA00009773"/>
    </source>
</evidence>
<feature type="transmembrane region" description="Helical" evidence="8">
    <location>
        <begin position="81"/>
        <end position="102"/>
    </location>
</feature>
<dbReference type="AlphaFoldDB" id="A0A2T0XAC3"/>
<evidence type="ECO:0000313" key="10">
    <source>
        <dbReference type="Proteomes" id="UP000252733"/>
    </source>
</evidence>
<dbReference type="PANTHER" id="PTHR21716:SF53">
    <property type="entry name" value="PERMEASE PERM-RELATED"/>
    <property type="match status" value="1"/>
</dbReference>
<keyword evidence="7 8" id="KW-0472">Membrane</keyword>
<protein>
    <submittedName>
        <fullName evidence="9">Putative PurR-regulated permease PerM</fullName>
    </submittedName>
</protein>
<dbReference type="GO" id="GO:0055085">
    <property type="term" value="P:transmembrane transport"/>
    <property type="evidence" value="ECO:0007669"/>
    <property type="project" value="TreeGrafter"/>
</dbReference>
<dbReference type="InterPro" id="IPR002549">
    <property type="entry name" value="AI-2E-like"/>
</dbReference>
<evidence type="ECO:0000256" key="8">
    <source>
        <dbReference type="SAM" id="Phobius"/>
    </source>
</evidence>
<evidence type="ECO:0000256" key="1">
    <source>
        <dbReference type="ARBA" id="ARBA00004651"/>
    </source>
</evidence>
<dbReference type="PANTHER" id="PTHR21716">
    <property type="entry name" value="TRANSMEMBRANE PROTEIN"/>
    <property type="match status" value="1"/>
</dbReference>
<evidence type="ECO:0000256" key="7">
    <source>
        <dbReference type="ARBA" id="ARBA00023136"/>
    </source>
</evidence>
<sequence length="392" mass="44525">MKTEQNNDRQHIDNFFSGKPYTFDKVIRMVIAALVITGMVLLVRYLSNVLVPFFIAVLLAYLIDPLVCFIQKKMRIRHRGLSVIFALLFLTLIISLILWWLIPQFMEEMHKMAQLIKTYLKNTSYHDILPAAIDEWLRDRLASRDLQKILNTSDITEALKDISKPVLQFFSGSLNILFGTLGFLIVLLYLIFILIDYPKMESSWPKLIPQKYRPLAQEVAEDLKLSMRIYFRNQFLIAMTVGVLMATGFKIIDLPMGITLGLLIGLLNIIPYLQMVGFLPAILLALLKSMETGDSFWSVLLSVFIVIAIVQIIQDTILVPKIMGKAYNMNPAIILLSLSVWGSIMGLLGMLLALPLTTLLISYYRRLIIKEPVNSGPLATKENPPGEEDSET</sequence>
<dbReference type="Proteomes" id="UP000252733">
    <property type="component" value="Unassembled WGS sequence"/>
</dbReference>
<organism evidence="9 10">
    <name type="scientific">Marinilabilia salmonicolor</name>
    <dbReference type="NCBI Taxonomy" id="989"/>
    <lineage>
        <taxon>Bacteria</taxon>
        <taxon>Pseudomonadati</taxon>
        <taxon>Bacteroidota</taxon>
        <taxon>Bacteroidia</taxon>
        <taxon>Marinilabiliales</taxon>
        <taxon>Marinilabiliaceae</taxon>
        <taxon>Marinilabilia</taxon>
    </lineage>
</organism>
<dbReference type="EMBL" id="QPIZ01000034">
    <property type="protein sequence ID" value="RCW28900.1"/>
    <property type="molecule type" value="Genomic_DNA"/>
</dbReference>
<evidence type="ECO:0000256" key="5">
    <source>
        <dbReference type="ARBA" id="ARBA00022692"/>
    </source>
</evidence>
<evidence type="ECO:0000256" key="6">
    <source>
        <dbReference type="ARBA" id="ARBA00022989"/>
    </source>
</evidence>
<dbReference type="Pfam" id="PF01594">
    <property type="entry name" value="AI-2E_transport"/>
    <property type="match status" value="1"/>
</dbReference>
<accession>A0A2T0XAC3</accession>
<proteinExistence type="inferred from homology"/>
<dbReference type="RefSeq" id="WP_106154258.1">
    <property type="nucleotide sequence ID" value="NZ_PVTS01000018.1"/>
</dbReference>
<keyword evidence="5 8" id="KW-0812">Transmembrane</keyword>
<feature type="transmembrane region" description="Helical" evidence="8">
    <location>
        <begin position="296"/>
        <end position="313"/>
    </location>
</feature>
<feature type="transmembrane region" description="Helical" evidence="8">
    <location>
        <begin position="176"/>
        <end position="197"/>
    </location>
</feature>
<comment type="subcellular location">
    <subcellularLocation>
        <location evidence="1">Cell membrane</location>
        <topology evidence="1">Multi-pass membrane protein</topology>
    </subcellularLocation>
</comment>
<comment type="caution">
    <text evidence="9">The sequence shown here is derived from an EMBL/GenBank/DDBJ whole genome shotgun (WGS) entry which is preliminary data.</text>
</comment>
<keyword evidence="10" id="KW-1185">Reference proteome</keyword>
<evidence type="ECO:0000313" key="9">
    <source>
        <dbReference type="EMBL" id="RCW28900.1"/>
    </source>
</evidence>
<feature type="transmembrane region" description="Helical" evidence="8">
    <location>
        <begin position="49"/>
        <end position="69"/>
    </location>
</feature>
<dbReference type="GO" id="GO:0005886">
    <property type="term" value="C:plasma membrane"/>
    <property type="evidence" value="ECO:0007669"/>
    <property type="project" value="UniProtKB-SubCell"/>
</dbReference>
<keyword evidence="6 8" id="KW-1133">Transmembrane helix</keyword>
<gene>
    <name evidence="9" type="ORF">DFO77_13414</name>
</gene>
<feature type="transmembrane region" description="Helical" evidence="8">
    <location>
        <begin position="235"/>
        <end position="252"/>
    </location>
</feature>
<dbReference type="OrthoDB" id="1010875at2"/>
<feature type="transmembrane region" description="Helical" evidence="8">
    <location>
        <begin position="258"/>
        <end position="284"/>
    </location>
</feature>
<dbReference type="STRING" id="1168289.GCA_000259075_03722"/>
<reference evidence="9 10" key="1">
    <citation type="submission" date="2018-07" db="EMBL/GenBank/DDBJ databases">
        <title>Freshwater and sediment microbial communities from various areas in North America, analyzing microbe dynamics in response to fracking.</title>
        <authorList>
            <person name="Lamendella R."/>
        </authorList>
    </citation>
    <scope>NUCLEOTIDE SEQUENCE [LARGE SCALE GENOMIC DNA]</scope>
    <source>
        <strain evidence="9 10">160A</strain>
    </source>
</reference>
<comment type="similarity">
    <text evidence="2">Belongs to the autoinducer-2 exporter (AI-2E) (TC 2.A.86) family.</text>
</comment>
<feature type="transmembrane region" description="Helical" evidence="8">
    <location>
        <begin position="26"/>
        <end position="43"/>
    </location>
</feature>
<evidence type="ECO:0000256" key="3">
    <source>
        <dbReference type="ARBA" id="ARBA00022448"/>
    </source>
</evidence>